<dbReference type="PANTHER" id="PTHR48100">
    <property type="entry name" value="BROAD-SPECIFICITY PHOSPHATASE YOR283W-RELATED"/>
    <property type="match status" value="1"/>
</dbReference>
<dbReference type="InterPro" id="IPR013078">
    <property type="entry name" value="His_Pase_superF_clade-1"/>
</dbReference>
<keyword evidence="2" id="KW-1185">Reference proteome</keyword>
<sequence>MRIVFVRHGEPNYEKNCLTETGIVQAKLAADRLKEEGIEEIWSSPYGRAMETAEATAKVLGLPIKTLDFMKELDWGGINDVPIFSDGHPWDIADEMAKRGMDLNDDNWEKNEFFAQNRVVNSVHQVEKGIDEWLSELGYDRHGLYYDHKIAEDGHKTVALFSHGGSSSAALAHILNLTFPYMCALLHTDFTGITVVRMDKKSGIGSMPCLEIASDSRHIQK</sequence>
<dbReference type="InterPro" id="IPR050275">
    <property type="entry name" value="PGM_Phosphatase"/>
</dbReference>
<proteinExistence type="predicted"/>
<dbReference type="AlphaFoldDB" id="A0A1D9NXK1"/>
<dbReference type="Pfam" id="PF00300">
    <property type="entry name" value="His_Phos_1"/>
    <property type="match status" value="1"/>
</dbReference>
<evidence type="ECO:0000313" key="1">
    <source>
        <dbReference type="EMBL" id="AOZ95019.1"/>
    </source>
</evidence>
<dbReference type="GO" id="GO:0005737">
    <property type="term" value="C:cytoplasm"/>
    <property type="evidence" value="ECO:0007669"/>
    <property type="project" value="TreeGrafter"/>
</dbReference>
<dbReference type="CDD" id="cd07067">
    <property type="entry name" value="HP_PGM_like"/>
    <property type="match status" value="1"/>
</dbReference>
<evidence type="ECO:0000313" key="2">
    <source>
        <dbReference type="Proteomes" id="UP000179284"/>
    </source>
</evidence>
<dbReference type="KEGG" id="bhu:bhn_III071"/>
<dbReference type="RefSeq" id="WP_071174845.1">
    <property type="nucleotide sequence ID" value="NZ_CP017830.1"/>
</dbReference>
<dbReference type="InterPro" id="IPR029033">
    <property type="entry name" value="His_PPase_superfam"/>
</dbReference>
<dbReference type="GO" id="GO:0016791">
    <property type="term" value="F:phosphatase activity"/>
    <property type="evidence" value="ECO:0007669"/>
    <property type="project" value="TreeGrafter"/>
</dbReference>
<organism evidence="1 2">
    <name type="scientific">Butyrivibrio hungatei</name>
    <dbReference type="NCBI Taxonomy" id="185008"/>
    <lineage>
        <taxon>Bacteria</taxon>
        <taxon>Bacillati</taxon>
        <taxon>Bacillota</taxon>
        <taxon>Clostridia</taxon>
        <taxon>Lachnospirales</taxon>
        <taxon>Lachnospiraceae</taxon>
        <taxon>Butyrivibrio</taxon>
    </lineage>
</organism>
<dbReference type="Proteomes" id="UP000179284">
    <property type="component" value="Chromosome II"/>
</dbReference>
<dbReference type="Gene3D" id="3.40.50.1240">
    <property type="entry name" value="Phosphoglycerate mutase-like"/>
    <property type="match status" value="1"/>
</dbReference>
<accession>A0A1D9NXK1</accession>
<dbReference type="SUPFAM" id="SSF53254">
    <property type="entry name" value="Phosphoglycerate mutase-like"/>
    <property type="match status" value="1"/>
</dbReference>
<gene>
    <name evidence="1" type="ORF">bhn_III071</name>
</gene>
<dbReference type="OrthoDB" id="9782128at2"/>
<reference evidence="2" key="1">
    <citation type="submission" date="2016-10" db="EMBL/GenBank/DDBJ databases">
        <title>The complete genome sequence of the rumen bacterium Butyrivibrio hungatei MB2003.</title>
        <authorList>
            <person name="Palevich N."/>
            <person name="Kelly W.J."/>
            <person name="Leahy S.C."/>
            <person name="Altermann E."/>
            <person name="Rakonjac J."/>
            <person name="Attwood G.T."/>
        </authorList>
    </citation>
    <scope>NUCLEOTIDE SEQUENCE [LARGE SCALE GENOMIC DNA]</scope>
    <source>
        <strain evidence="2">MB2003</strain>
    </source>
</reference>
<dbReference type="EMBL" id="CP017830">
    <property type="protein sequence ID" value="AOZ95019.1"/>
    <property type="molecule type" value="Genomic_DNA"/>
</dbReference>
<name>A0A1D9NXK1_9FIRM</name>
<dbReference type="PANTHER" id="PTHR48100:SF1">
    <property type="entry name" value="HISTIDINE PHOSPHATASE FAMILY PROTEIN-RELATED"/>
    <property type="match status" value="1"/>
</dbReference>
<dbReference type="SMART" id="SM00855">
    <property type="entry name" value="PGAM"/>
    <property type="match status" value="1"/>
</dbReference>
<protein>
    <submittedName>
        <fullName evidence="1">Histidine phosphatase superfamily protein</fullName>
    </submittedName>
</protein>